<evidence type="ECO:0000256" key="6">
    <source>
        <dbReference type="ARBA" id="ARBA00022801"/>
    </source>
</evidence>
<keyword evidence="10" id="KW-0961">Cell wall biogenesis/degradation</keyword>
<evidence type="ECO:0000256" key="12">
    <source>
        <dbReference type="ARBA" id="ARBA00037278"/>
    </source>
</evidence>
<evidence type="ECO:0000256" key="5">
    <source>
        <dbReference type="ARBA" id="ARBA00022737"/>
    </source>
</evidence>
<dbReference type="PROSITE" id="PS00502">
    <property type="entry name" value="POLYGALACTURONASE"/>
    <property type="match status" value="1"/>
</dbReference>
<reference evidence="17" key="2">
    <citation type="journal article" date="2018" name="Nat. Commun.">
        <title>Extreme sensitivity to ultraviolet light in the fungal pathogen causing white-nose syndrome of bats.</title>
        <authorList>
            <person name="Palmer J.M."/>
            <person name="Drees K.P."/>
            <person name="Foster J.T."/>
            <person name="Lindner D.L."/>
        </authorList>
    </citation>
    <scope>NUCLEOTIDE SEQUENCE [LARGE SCALE GENOMIC DNA]</scope>
    <source>
        <strain evidence="17">UAMH 10579</strain>
    </source>
</reference>
<evidence type="ECO:0000256" key="11">
    <source>
        <dbReference type="ARBA" id="ARBA00023326"/>
    </source>
</evidence>
<keyword evidence="3" id="KW-0964">Secreted</keyword>
<dbReference type="GO" id="GO:0005576">
    <property type="term" value="C:extracellular region"/>
    <property type="evidence" value="ECO:0007669"/>
    <property type="project" value="UniProtKB-SubCell"/>
</dbReference>
<feature type="active site" evidence="13">
    <location>
        <position position="258"/>
    </location>
</feature>
<evidence type="ECO:0000256" key="4">
    <source>
        <dbReference type="ARBA" id="ARBA00022729"/>
    </source>
</evidence>
<evidence type="ECO:0000313" key="17">
    <source>
        <dbReference type="Proteomes" id="UP000091956"/>
    </source>
</evidence>
<dbReference type="GeneID" id="28842217"/>
<comment type="similarity">
    <text evidence="2 14">Belongs to the glycosyl hydrolase 28 family.</text>
</comment>
<dbReference type="Proteomes" id="UP000091956">
    <property type="component" value="Unassembled WGS sequence"/>
</dbReference>
<keyword evidence="4 15" id="KW-0732">Signal</keyword>
<keyword evidence="7" id="KW-0325">Glycoprotein</keyword>
<dbReference type="GO" id="GO:0004650">
    <property type="term" value="F:polygalacturonase activity"/>
    <property type="evidence" value="ECO:0007669"/>
    <property type="project" value="InterPro"/>
</dbReference>
<evidence type="ECO:0008006" key="18">
    <source>
        <dbReference type="Google" id="ProtNLM"/>
    </source>
</evidence>
<evidence type="ECO:0000256" key="9">
    <source>
        <dbReference type="ARBA" id="ARBA00023295"/>
    </source>
</evidence>
<dbReference type="Gene3D" id="2.160.20.10">
    <property type="entry name" value="Single-stranded right-handed beta-helix, Pectin lyase-like"/>
    <property type="match status" value="1"/>
</dbReference>
<proteinExistence type="inferred from homology"/>
<evidence type="ECO:0000256" key="8">
    <source>
        <dbReference type="ARBA" id="ARBA00023277"/>
    </source>
</evidence>
<keyword evidence="5" id="KW-0677">Repeat</keyword>
<organism evidence="16 17">
    <name type="scientific">Pseudogymnoascus verrucosus</name>
    <dbReference type="NCBI Taxonomy" id="342668"/>
    <lineage>
        <taxon>Eukaryota</taxon>
        <taxon>Fungi</taxon>
        <taxon>Dikarya</taxon>
        <taxon>Ascomycota</taxon>
        <taxon>Pezizomycotina</taxon>
        <taxon>Leotiomycetes</taxon>
        <taxon>Thelebolales</taxon>
        <taxon>Thelebolaceae</taxon>
        <taxon>Pseudogymnoascus</taxon>
    </lineage>
</organism>
<dbReference type="AlphaFoldDB" id="A0A1B8GBK1"/>
<dbReference type="Pfam" id="PF00295">
    <property type="entry name" value="Glyco_hydro_28"/>
    <property type="match status" value="1"/>
</dbReference>
<dbReference type="PANTHER" id="PTHR31736">
    <property type="match status" value="1"/>
</dbReference>
<feature type="chain" id="PRO_5008608416" description="Glycoside hydrolase family 28 protein" evidence="15">
    <location>
        <begin position="23"/>
        <end position="412"/>
    </location>
</feature>
<dbReference type="SUPFAM" id="SSF51126">
    <property type="entry name" value="Pectin lyase-like"/>
    <property type="match status" value="1"/>
</dbReference>
<evidence type="ECO:0000256" key="15">
    <source>
        <dbReference type="SAM" id="SignalP"/>
    </source>
</evidence>
<keyword evidence="17" id="KW-1185">Reference proteome</keyword>
<evidence type="ECO:0000256" key="2">
    <source>
        <dbReference type="ARBA" id="ARBA00008834"/>
    </source>
</evidence>
<keyword evidence="6 14" id="KW-0378">Hydrolase</keyword>
<evidence type="ECO:0000256" key="1">
    <source>
        <dbReference type="ARBA" id="ARBA00004613"/>
    </source>
</evidence>
<reference evidence="16 17" key="1">
    <citation type="submission" date="2016-03" db="EMBL/GenBank/DDBJ databases">
        <title>Comparative genomics of Pseudogymnoascus destructans, the fungus causing white-nose syndrome of bats.</title>
        <authorList>
            <person name="Palmer J.M."/>
            <person name="Drees K.P."/>
            <person name="Foster J.T."/>
            <person name="Lindner D.L."/>
        </authorList>
    </citation>
    <scope>NUCLEOTIDE SEQUENCE [LARGE SCALE GENOMIC DNA]</scope>
    <source>
        <strain evidence="16 17">UAMH 10579</strain>
    </source>
</reference>
<keyword evidence="11" id="KW-0624">Polysaccharide degradation</keyword>
<dbReference type="InterPro" id="IPR011050">
    <property type="entry name" value="Pectin_lyase_fold/virulence"/>
</dbReference>
<dbReference type="GO" id="GO:0000272">
    <property type="term" value="P:polysaccharide catabolic process"/>
    <property type="evidence" value="ECO:0007669"/>
    <property type="project" value="UniProtKB-KW"/>
</dbReference>
<evidence type="ECO:0000256" key="10">
    <source>
        <dbReference type="ARBA" id="ARBA00023316"/>
    </source>
</evidence>
<dbReference type="RefSeq" id="XP_018126951.1">
    <property type="nucleotide sequence ID" value="XM_018278250.1"/>
</dbReference>
<comment type="subcellular location">
    <subcellularLocation>
        <location evidence="1">Secreted</location>
    </subcellularLocation>
</comment>
<keyword evidence="9 14" id="KW-0326">Glycosidase</keyword>
<evidence type="ECO:0000256" key="13">
    <source>
        <dbReference type="PROSITE-ProRule" id="PRU10052"/>
    </source>
</evidence>
<dbReference type="InterPro" id="IPR012334">
    <property type="entry name" value="Pectin_lyas_fold"/>
</dbReference>
<evidence type="ECO:0000256" key="14">
    <source>
        <dbReference type="RuleBase" id="RU361169"/>
    </source>
</evidence>
<comment type="function">
    <text evidence="12">Pectinolytic enzyme involved in the degradation of xylogalacturonan (xga), a galacturonan backbone heavily substituted with xylose, and which is one important component of the hairy regions of pectin. Activity requires a galacturonic acid backbone substituted with xylose.</text>
</comment>
<evidence type="ECO:0000256" key="7">
    <source>
        <dbReference type="ARBA" id="ARBA00023180"/>
    </source>
</evidence>
<evidence type="ECO:0000313" key="16">
    <source>
        <dbReference type="EMBL" id="OBT93218.1"/>
    </source>
</evidence>
<dbReference type="OrthoDB" id="187139at2759"/>
<dbReference type="PANTHER" id="PTHR31736:SF9">
    <property type="entry name" value="ENDO-XYLOGALACTURONAN HYDROLASE A-RELATED"/>
    <property type="match status" value="1"/>
</dbReference>
<accession>A0A1B8GBK1</accession>
<dbReference type="STRING" id="342668.A0A1B8GBK1"/>
<dbReference type="EMBL" id="KV460256">
    <property type="protein sequence ID" value="OBT93218.1"/>
    <property type="molecule type" value="Genomic_DNA"/>
</dbReference>
<name>A0A1B8GBK1_9PEZI</name>
<sequence>MTLLKFIRTISIIGLFAGLATAAPFSVERTPDKTFALAKRATCTPVSAGNSGIDDSPAIRDAISSCGAGGTIVIPQGVTYAIRSSVDFKGCTGCIFNIEGTLKASNDLDYWYYHSEIFLMSGVKGATVQSLLGTGVIDGNGQNAYDIFATNSSLKRPALYSIKGGSTSIIIKNIHLKNPPGIFFYAGGGSSNIKFASLYLTAASKSSYAPKNTDGFDIWDASYVTITDTTVSNQDDCVAFKAGCNYVTVTNIKCTGSHGLSVGSLGKSYGAVDTVKNIYVDGADMVTSAKAVGIKIYPSGPNHGSAIVSNVTWANVVVDASDYAIQLGGCYGETDAYCASYPSTAQFTDINLINFSGKTSAHYEPTTSEVTCPAGACHVSFTGYSVLSPLGTSKVICTKNGGTITGVTCSSS</sequence>
<dbReference type="GO" id="GO:0071555">
    <property type="term" value="P:cell wall organization"/>
    <property type="evidence" value="ECO:0007669"/>
    <property type="project" value="UniProtKB-KW"/>
</dbReference>
<evidence type="ECO:0000256" key="3">
    <source>
        <dbReference type="ARBA" id="ARBA00022525"/>
    </source>
</evidence>
<dbReference type="InterPro" id="IPR000743">
    <property type="entry name" value="Glyco_hydro_28"/>
</dbReference>
<gene>
    <name evidence="16" type="ORF">VE01_08831</name>
</gene>
<feature type="signal peptide" evidence="15">
    <location>
        <begin position="1"/>
        <end position="22"/>
    </location>
</feature>
<protein>
    <recommendedName>
        <fullName evidence="18">Glycoside hydrolase family 28 protein</fullName>
    </recommendedName>
</protein>
<keyword evidence="8" id="KW-0119">Carbohydrate metabolism</keyword>